<evidence type="ECO:0000256" key="1">
    <source>
        <dbReference type="SAM" id="MobiDB-lite"/>
    </source>
</evidence>
<evidence type="ECO:0000313" key="3">
    <source>
        <dbReference type="Proteomes" id="UP000783253"/>
    </source>
</evidence>
<comment type="caution">
    <text evidence="2">The sequence shown here is derived from an EMBL/GenBank/DDBJ whole genome shotgun (WGS) entry which is preliminary data.</text>
</comment>
<keyword evidence="3" id="KW-1185">Reference proteome</keyword>
<name>A0ABS7IWX9_9SPHN</name>
<proteinExistence type="predicted"/>
<organism evidence="2 3">
    <name type="scientific">Qipengyuania polymorpha</name>
    <dbReference type="NCBI Taxonomy" id="2867234"/>
    <lineage>
        <taxon>Bacteria</taxon>
        <taxon>Pseudomonadati</taxon>
        <taxon>Pseudomonadota</taxon>
        <taxon>Alphaproteobacteria</taxon>
        <taxon>Sphingomonadales</taxon>
        <taxon>Erythrobacteraceae</taxon>
        <taxon>Qipengyuania</taxon>
    </lineage>
</organism>
<protein>
    <submittedName>
        <fullName evidence="2">Uncharacterized protein</fullName>
    </submittedName>
</protein>
<feature type="compositionally biased region" description="Low complexity" evidence="1">
    <location>
        <begin position="78"/>
        <end position="87"/>
    </location>
</feature>
<accession>A0ABS7IWX9</accession>
<feature type="region of interest" description="Disordered" evidence="1">
    <location>
        <begin position="54"/>
        <end position="100"/>
    </location>
</feature>
<dbReference type="EMBL" id="JAIGNK010000002">
    <property type="protein sequence ID" value="MBX7458057.1"/>
    <property type="molecule type" value="Genomic_DNA"/>
</dbReference>
<gene>
    <name evidence="2" type="ORF">K3152_07335</name>
</gene>
<reference evidence="2 3" key="1">
    <citation type="submission" date="2021-08" db="EMBL/GenBank/DDBJ databases">
        <title>Comparative Genomics Analysis of the Genus Qipengyuania Reveals Extensive Genetic Diversity and Metabolic Versatility, Including the Description of Fifteen Novel Species.</title>
        <authorList>
            <person name="Liu Y."/>
        </authorList>
    </citation>
    <scope>NUCLEOTIDE SEQUENCE [LARGE SCALE GENOMIC DNA]</scope>
    <source>
        <strain evidence="2 3">1NDH17</strain>
    </source>
</reference>
<sequence>MSTRDVTRRGRPLAFLAALGFSWIGLRLAVLTAWPEVESGAPAQNDPAVQMALRAAEQDQPTVAGSETVEPQAPQPAPATQEPAALEAPPPAHLENGFDPLPAAAAHNALWMDASGDFEAAVPLPVAAPSEPPVTEEF</sequence>
<evidence type="ECO:0000313" key="2">
    <source>
        <dbReference type="EMBL" id="MBX7458057.1"/>
    </source>
</evidence>
<dbReference type="Proteomes" id="UP000783253">
    <property type="component" value="Unassembled WGS sequence"/>
</dbReference>
<dbReference type="RefSeq" id="WP_221573452.1">
    <property type="nucleotide sequence ID" value="NZ_JAIGNK010000002.1"/>
</dbReference>